<organism evidence="1 2">
    <name type="scientific">Euplotes crassus</name>
    <dbReference type="NCBI Taxonomy" id="5936"/>
    <lineage>
        <taxon>Eukaryota</taxon>
        <taxon>Sar</taxon>
        <taxon>Alveolata</taxon>
        <taxon>Ciliophora</taxon>
        <taxon>Intramacronucleata</taxon>
        <taxon>Spirotrichea</taxon>
        <taxon>Hypotrichia</taxon>
        <taxon>Euplotida</taxon>
        <taxon>Euplotidae</taxon>
        <taxon>Moneuplotes</taxon>
    </lineage>
</organism>
<proteinExistence type="predicted"/>
<keyword evidence="2" id="KW-1185">Reference proteome</keyword>
<name>A0AAD2D2I0_EUPCR</name>
<evidence type="ECO:0000313" key="1">
    <source>
        <dbReference type="EMBL" id="CAI2377781.1"/>
    </source>
</evidence>
<protein>
    <submittedName>
        <fullName evidence="1">Uncharacterized protein</fullName>
    </submittedName>
</protein>
<dbReference type="EMBL" id="CAMPGE010019449">
    <property type="protein sequence ID" value="CAI2377781.1"/>
    <property type="molecule type" value="Genomic_DNA"/>
</dbReference>
<reference evidence="1" key="1">
    <citation type="submission" date="2023-07" db="EMBL/GenBank/DDBJ databases">
        <authorList>
            <consortium name="AG Swart"/>
            <person name="Singh M."/>
            <person name="Singh A."/>
            <person name="Seah K."/>
            <person name="Emmerich C."/>
        </authorList>
    </citation>
    <scope>NUCLEOTIDE SEQUENCE</scope>
    <source>
        <strain evidence="1">DP1</strain>
    </source>
</reference>
<dbReference type="Proteomes" id="UP001295684">
    <property type="component" value="Unassembled WGS sequence"/>
</dbReference>
<gene>
    <name evidence="1" type="ORF">ECRASSUSDP1_LOCUS19171</name>
</gene>
<sequence>MIEWLITLHRLTRTCLTAEIVIVLHENLLDLKFLYFKSNGICQSEVFGMNGSIRNGNQISLPS</sequence>
<accession>A0AAD2D2I0</accession>
<dbReference type="AlphaFoldDB" id="A0AAD2D2I0"/>
<comment type="caution">
    <text evidence="1">The sequence shown here is derived from an EMBL/GenBank/DDBJ whole genome shotgun (WGS) entry which is preliminary data.</text>
</comment>
<evidence type="ECO:0000313" key="2">
    <source>
        <dbReference type="Proteomes" id="UP001295684"/>
    </source>
</evidence>